<keyword evidence="2" id="KW-1185">Reference proteome</keyword>
<dbReference type="OrthoDB" id="1873654at2"/>
<protein>
    <submittedName>
        <fullName evidence="1">Uncharacterized protein</fullName>
    </submittedName>
</protein>
<evidence type="ECO:0000313" key="1">
    <source>
        <dbReference type="EMBL" id="ETA79060.1"/>
    </source>
</evidence>
<organism evidence="1 2">
    <name type="scientific">Youngiibacter fragilis 232.1</name>
    <dbReference type="NCBI Taxonomy" id="994573"/>
    <lineage>
        <taxon>Bacteria</taxon>
        <taxon>Bacillati</taxon>
        <taxon>Bacillota</taxon>
        <taxon>Clostridia</taxon>
        <taxon>Eubacteriales</taxon>
        <taxon>Clostridiaceae</taxon>
        <taxon>Youngiibacter</taxon>
    </lineage>
</organism>
<dbReference type="EMBL" id="AXUN02000231">
    <property type="protein sequence ID" value="ETA79060.1"/>
    <property type="molecule type" value="Genomic_DNA"/>
</dbReference>
<proteinExistence type="predicted"/>
<dbReference type="eggNOG" id="ENOG502ZS0J">
    <property type="taxonomic scope" value="Bacteria"/>
</dbReference>
<reference evidence="1 2" key="1">
    <citation type="journal article" date="2014" name="Genome Announc.">
        <title>Genome Sequence of Youngiibacter fragilis, the Type Strain of the Genus Youngiibacter.</title>
        <authorList>
            <person name="Wawrik C.B."/>
            <person name="Callaghan A.V."/>
            <person name="Stamps B.W."/>
            <person name="Wawrik B."/>
        </authorList>
    </citation>
    <scope>NUCLEOTIDE SEQUENCE [LARGE SCALE GENOMIC DNA]</scope>
    <source>
        <strain evidence="1 2">232.1</strain>
    </source>
</reference>
<accession>V7HYJ9</accession>
<dbReference type="Proteomes" id="UP000017747">
    <property type="component" value="Unassembled WGS sequence"/>
</dbReference>
<gene>
    <name evidence="1" type="ORF">T472_0218900</name>
</gene>
<comment type="caution">
    <text evidence="1">The sequence shown here is derived from an EMBL/GenBank/DDBJ whole genome shotgun (WGS) entry which is preliminary data.</text>
</comment>
<evidence type="ECO:0000313" key="2">
    <source>
        <dbReference type="Proteomes" id="UP000017747"/>
    </source>
</evidence>
<sequence length="120" mass="13827">MDIDYRALSAVETGQANLKAFLSSITQQGIEGIVDMVDKPMSQEEKEFLLRSAIVNLKLMVQFHIDAAQRSRYERAAYYCAVVKDIHTYLGEKDKFSIYHDKIIADNYRKSALKDEFRKA</sequence>
<dbReference type="AlphaFoldDB" id="V7HYJ9"/>
<dbReference type="RefSeq" id="WP_023388181.1">
    <property type="nucleotide sequence ID" value="NZ_AXUN02000231.1"/>
</dbReference>
<name>V7HYJ9_9CLOT</name>